<dbReference type="Pfam" id="PF00483">
    <property type="entry name" value="NTP_transferase"/>
    <property type="match status" value="1"/>
</dbReference>
<evidence type="ECO:0000256" key="5">
    <source>
        <dbReference type="ARBA" id="ARBA00022695"/>
    </source>
</evidence>
<name>A0ABS0AWL1_9BACT</name>
<protein>
    <recommendedName>
        <fullName evidence="3 9">Glucose-1-phosphate thymidylyltransferase</fullName>
        <ecNumber evidence="3 9">2.7.7.24</ecNumber>
    </recommendedName>
</protein>
<sequence length="279" mass="30879">MLPGFTRHLCDRDMKGIILAGGLGTRLHPLTLVTSKQLLPIYDKPMIYYPLSVLMQAGIREVLIISTPHDLPRFEALFGDGSHLGIQLSYAEQEEPRGIAEAFIIGESFIGEENVALILGDNIFYGNTLPTLLKSCSQLEQGGIIFGYQVKDPQRYGVLDLNKVGEVVDIIEKPAQPPSSYAVTGLYFYDNEVVNISKALKPSPRGELEITDVNRAYLARGLLRAHLFDPGFAWLDTGTFEALHQASNYVQAIQERQGVQIGSIEAIARENSWISNDCK</sequence>
<accession>A0ABS0AWL1</accession>
<comment type="catalytic activity">
    <reaction evidence="8 9">
        <text>dTTP + alpha-D-glucose 1-phosphate + H(+) = dTDP-alpha-D-glucose + diphosphate</text>
        <dbReference type="Rhea" id="RHEA:15225"/>
        <dbReference type="ChEBI" id="CHEBI:15378"/>
        <dbReference type="ChEBI" id="CHEBI:33019"/>
        <dbReference type="ChEBI" id="CHEBI:37568"/>
        <dbReference type="ChEBI" id="CHEBI:57477"/>
        <dbReference type="ChEBI" id="CHEBI:58601"/>
        <dbReference type="EC" id="2.7.7.24"/>
    </reaction>
</comment>
<dbReference type="NCBIfam" id="TIGR01207">
    <property type="entry name" value="rmlA"/>
    <property type="match status" value="1"/>
</dbReference>
<comment type="cofactor">
    <cofactor evidence="1">
        <name>Mg(2+)</name>
        <dbReference type="ChEBI" id="CHEBI:18420"/>
    </cofactor>
</comment>
<gene>
    <name evidence="11" type="ORF">NEPTK9_000016</name>
</gene>
<evidence type="ECO:0000256" key="2">
    <source>
        <dbReference type="ARBA" id="ARBA00010480"/>
    </source>
</evidence>
<dbReference type="InterPro" id="IPR029044">
    <property type="entry name" value="Nucleotide-diphossugar_trans"/>
</dbReference>
<comment type="function">
    <text evidence="9">Catalyzes the formation of dTDP-glucose, from dTTP and glucose 1-phosphate, as well as its pyrophosphorolysis.</text>
</comment>
<evidence type="ECO:0000313" key="12">
    <source>
        <dbReference type="Proteomes" id="UP001194714"/>
    </source>
</evidence>
<evidence type="ECO:0000256" key="4">
    <source>
        <dbReference type="ARBA" id="ARBA00022679"/>
    </source>
</evidence>
<dbReference type="CDD" id="cd02538">
    <property type="entry name" value="G1P_TT_short"/>
    <property type="match status" value="1"/>
</dbReference>
<organism evidence="11 12">
    <name type="scientific">Candidatus Neptunichlamydia vexilliferae</name>
    <dbReference type="NCBI Taxonomy" id="1651774"/>
    <lineage>
        <taxon>Bacteria</taxon>
        <taxon>Pseudomonadati</taxon>
        <taxon>Chlamydiota</taxon>
        <taxon>Chlamydiia</taxon>
        <taxon>Parachlamydiales</taxon>
        <taxon>Simkaniaceae</taxon>
        <taxon>Candidatus Neptunichlamydia</taxon>
    </lineage>
</organism>
<keyword evidence="4 9" id="KW-0808">Transferase</keyword>
<dbReference type="InterPro" id="IPR005835">
    <property type="entry name" value="NTP_transferase_dom"/>
</dbReference>
<dbReference type="SUPFAM" id="SSF53448">
    <property type="entry name" value="Nucleotide-diphospho-sugar transferases"/>
    <property type="match status" value="1"/>
</dbReference>
<evidence type="ECO:0000256" key="3">
    <source>
        <dbReference type="ARBA" id="ARBA00012461"/>
    </source>
</evidence>
<evidence type="ECO:0000256" key="1">
    <source>
        <dbReference type="ARBA" id="ARBA00001946"/>
    </source>
</evidence>
<comment type="similarity">
    <text evidence="2 9">Belongs to the glucose-1-phosphate thymidylyltransferase family.</text>
</comment>
<keyword evidence="5 9" id="KW-0548">Nucleotidyltransferase</keyword>
<dbReference type="EC" id="2.7.7.24" evidence="3 9"/>
<feature type="domain" description="Nucleotidyl transferase" evidence="10">
    <location>
        <begin position="15"/>
        <end position="250"/>
    </location>
</feature>
<comment type="caution">
    <text evidence="11">The sequence shown here is derived from an EMBL/GenBank/DDBJ whole genome shotgun (WGS) entry which is preliminary data.</text>
</comment>
<evidence type="ECO:0000313" key="11">
    <source>
        <dbReference type="EMBL" id="MBF5058520.1"/>
    </source>
</evidence>
<dbReference type="InterPro" id="IPR005907">
    <property type="entry name" value="G1P_thy_trans_s"/>
</dbReference>
<dbReference type="PANTHER" id="PTHR43532:SF1">
    <property type="entry name" value="GLUCOSE-1-PHOSPHATE THYMIDYLYLTRANSFERASE 1"/>
    <property type="match status" value="1"/>
</dbReference>
<keyword evidence="7 9" id="KW-0460">Magnesium</keyword>
<evidence type="ECO:0000256" key="8">
    <source>
        <dbReference type="ARBA" id="ARBA00049336"/>
    </source>
</evidence>
<keyword evidence="12" id="KW-1185">Reference proteome</keyword>
<evidence type="ECO:0000256" key="7">
    <source>
        <dbReference type="ARBA" id="ARBA00022842"/>
    </source>
</evidence>
<dbReference type="EMBL" id="JAAEJV010000001">
    <property type="protein sequence ID" value="MBF5058520.1"/>
    <property type="molecule type" value="Genomic_DNA"/>
</dbReference>
<dbReference type="GO" id="GO:0008879">
    <property type="term" value="F:glucose-1-phosphate thymidylyltransferase activity"/>
    <property type="evidence" value="ECO:0007669"/>
    <property type="project" value="UniProtKB-EC"/>
</dbReference>
<dbReference type="PANTHER" id="PTHR43532">
    <property type="entry name" value="GLUCOSE-1-PHOSPHATE THYMIDYLYLTRANSFERASE"/>
    <property type="match status" value="1"/>
</dbReference>
<dbReference type="Gene3D" id="3.90.550.10">
    <property type="entry name" value="Spore Coat Polysaccharide Biosynthesis Protein SpsA, Chain A"/>
    <property type="match status" value="1"/>
</dbReference>
<keyword evidence="6 9" id="KW-0479">Metal-binding</keyword>
<reference evidence="11 12" key="1">
    <citation type="submission" date="2020-01" db="EMBL/GenBank/DDBJ databases">
        <title>Draft genome sequence of Cand. Neptunochlamydia vexilliferae K9.</title>
        <authorList>
            <person name="Schulz F."/>
            <person name="Koestlbacher S."/>
            <person name="Wascher F."/>
            <person name="Pizzetti I."/>
            <person name="Horn M."/>
        </authorList>
    </citation>
    <scope>NUCLEOTIDE SEQUENCE [LARGE SCALE GENOMIC DNA]</scope>
    <source>
        <strain evidence="11 12">K9</strain>
    </source>
</reference>
<proteinExistence type="inferred from homology"/>
<evidence type="ECO:0000256" key="6">
    <source>
        <dbReference type="ARBA" id="ARBA00022723"/>
    </source>
</evidence>
<dbReference type="Proteomes" id="UP001194714">
    <property type="component" value="Unassembled WGS sequence"/>
</dbReference>
<evidence type="ECO:0000259" key="10">
    <source>
        <dbReference type="Pfam" id="PF00483"/>
    </source>
</evidence>
<evidence type="ECO:0000256" key="9">
    <source>
        <dbReference type="RuleBase" id="RU003706"/>
    </source>
</evidence>